<evidence type="ECO:0000256" key="4">
    <source>
        <dbReference type="ARBA" id="ARBA00022438"/>
    </source>
</evidence>
<feature type="active site" evidence="8">
    <location>
        <position position="289"/>
    </location>
</feature>
<comment type="function">
    <text evidence="8">Presumably involved in the processing and regular turnover of intracellular proteins. Catalyzes the removal of unsubstituted N-terminal amino acids from various peptides.</text>
</comment>
<dbReference type="PANTHER" id="PTHR11963">
    <property type="entry name" value="LEUCINE AMINOPEPTIDASE-RELATED"/>
    <property type="match status" value="1"/>
</dbReference>
<dbReference type="InterPro" id="IPR023042">
    <property type="entry name" value="Peptidase_M17_leu_NH2_pept"/>
</dbReference>
<proteinExistence type="inferred from homology"/>
<dbReference type="Gene3D" id="3.40.630.10">
    <property type="entry name" value="Zn peptidases"/>
    <property type="match status" value="1"/>
</dbReference>
<dbReference type="Proteomes" id="UP000528460">
    <property type="component" value="Unassembled WGS sequence"/>
</dbReference>
<dbReference type="GO" id="GO:0006508">
    <property type="term" value="P:proteolysis"/>
    <property type="evidence" value="ECO:0007669"/>
    <property type="project" value="UniProtKB-KW"/>
</dbReference>
<feature type="binding site" evidence="8">
    <location>
        <position position="362"/>
    </location>
    <ligand>
        <name>Mn(2+)</name>
        <dbReference type="ChEBI" id="CHEBI:29035"/>
        <label>1</label>
    </ligand>
</feature>
<evidence type="ECO:0000256" key="2">
    <source>
        <dbReference type="ARBA" id="ARBA00000967"/>
    </source>
</evidence>
<dbReference type="NCBIfam" id="NF002073">
    <property type="entry name" value="PRK00913.1-2"/>
    <property type="match status" value="1"/>
</dbReference>
<evidence type="ECO:0000256" key="9">
    <source>
        <dbReference type="SAM" id="MobiDB-lite"/>
    </source>
</evidence>
<dbReference type="Pfam" id="PF02789">
    <property type="entry name" value="Peptidase_M17_N"/>
    <property type="match status" value="1"/>
</dbReference>
<dbReference type="CDD" id="cd00433">
    <property type="entry name" value="Peptidase_M17"/>
    <property type="match status" value="1"/>
</dbReference>
<feature type="region of interest" description="Disordered" evidence="9">
    <location>
        <begin position="1"/>
        <end position="23"/>
    </location>
</feature>
<dbReference type="Gene3D" id="3.40.220.10">
    <property type="entry name" value="Leucine Aminopeptidase, subunit E, domain 1"/>
    <property type="match status" value="1"/>
</dbReference>
<feature type="binding site" evidence="8">
    <location>
        <position position="301"/>
    </location>
    <ligand>
        <name>Mn(2+)</name>
        <dbReference type="ChEBI" id="CHEBI:29035"/>
        <label>2</label>
    </ligand>
</feature>
<evidence type="ECO:0000256" key="7">
    <source>
        <dbReference type="ARBA" id="ARBA00023211"/>
    </source>
</evidence>
<keyword evidence="8" id="KW-0479">Metal-binding</keyword>
<gene>
    <name evidence="8" type="primary">pepA</name>
    <name evidence="11" type="ORF">HNS30_31800</name>
</gene>
<dbReference type="EC" id="3.4.11.10" evidence="8"/>
<feature type="binding site" evidence="8">
    <location>
        <position position="282"/>
    </location>
    <ligand>
        <name>Mn(2+)</name>
        <dbReference type="ChEBI" id="CHEBI:29035"/>
        <label>1</label>
    </ligand>
</feature>
<dbReference type="EC" id="3.4.11.1" evidence="8"/>
<keyword evidence="5 8" id="KW-0645">Protease</keyword>
<organism evidence="11 12">
    <name type="scientific">Corallococcus exercitus</name>
    <dbReference type="NCBI Taxonomy" id="2316736"/>
    <lineage>
        <taxon>Bacteria</taxon>
        <taxon>Pseudomonadati</taxon>
        <taxon>Myxococcota</taxon>
        <taxon>Myxococcia</taxon>
        <taxon>Myxococcales</taxon>
        <taxon>Cystobacterineae</taxon>
        <taxon>Myxococcaceae</taxon>
        <taxon>Corallococcus</taxon>
    </lineage>
</organism>
<feature type="binding site" evidence="8">
    <location>
        <position position="360"/>
    </location>
    <ligand>
        <name>Mn(2+)</name>
        <dbReference type="ChEBI" id="CHEBI:29035"/>
        <label>1</label>
    </ligand>
</feature>
<dbReference type="AlphaFoldDB" id="A0A7Y4K0T7"/>
<dbReference type="GO" id="GO:0005737">
    <property type="term" value="C:cytoplasm"/>
    <property type="evidence" value="ECO:0007669"/>
    <property type="project" value="UniProtKB-SubCell"/>
</dbReference>
<dbReference type="InterPro" id="IPR008283">
    <property type="entry name" value="Peptidase_M17_N"/>
</dbReference>
<evidence type="ECO:0000313" key="11">
    <source>
        <dbReference type="EMBL" id="NOK13642.1"/>
    </source>
</evidence>
<sequence>MLTSFHSRAQAEFHPAPSIEPPEEAKLAVSSALPANAGCIGSFVGEDEGLKDPQFDRAFLKAAGFEGKAGQTLVIPRTDGPPLVAVGVGAMARLDPGTLRDAGAAFARAASHQPHLALRVPATGAVPADVAAQALTEGVLLARYRYRPYKQNSEQEPRLEALTLVTDAESTPEVEQGMSRGGIHARATAFARDLANAPATLLTAARMAEVAESLAEHCGLTVEVFDGEALARLGCGGLLGVNAGSAEPPRMIKLTYTPRGSRGEAVQPLGRVSLVGKGIMFDSGGLGLKPNDLVHATMKGDMSGAGAILAAMTALKPLGCKAEVTAWLMCTDNMPSGTAMKLGDVLTVRGGKTVEVINTDAEGRLVMSDGLVLATEQQPRPDAIVDLATLTGACQRALGVLSAGVIGNDQALIEQVKDSGERTGDTVWQLPLDRRLRPELESEVADMKNVGGENAGAITAALFLEEFVDGLPWAHIDMAGTARAERDNAWRSKGATGYGTRLLIDFLVGFTPTRESRH</sequence>
<evidence type="ECO:0000256" key="6">
    <source>
        <dbReference type="ARBA" id="ARBA00022801"/>
    </source>
</evidence>
<evidence type="ECO:0000256" key="1">
    <source>
        <dbReference type="ARBA" id="ARBA00000135"/>
    </source>
</evidence>
<dbReference type="PROSITE" id="PS00631">
    <property type="entry name" value="CYTOSOL_AP"/>
    <property type="match status" value="1"/>
</dbReference>
<dbReference type="SUPFAM" id="SSF52949">
    <property type="entry name" value="Macro domain-like"/>
    <property type="match status" value="1"/>
</dbReference>
<dbReference type="InterPro" id="IPR043472">
    <property type="entry name" value="Macro_dom-like"/>
</dbReference>
<reference evidence="11 12" key="1">
    <citation type="submission" date="2020-05" db="EMBL/GenBank/DDBJ databases">
        <authorList>
            <person name="Whitworth D."/>
        </authorList>
    </citation>
    <scope>NUCLEOTIDE SEQUENCE [LARGE SCALE GENOMIC DNA]</scope>
    <source>
        <strain evidence="11 12">CA046A</strain>
    </source>
</reference>
<feature type="binding site" evidence="8">
    <location>
        <position position="277"/>
    </location>
    <ligand>
        <name>Mn(2+)</name>
        <dbReference type="ChEBI" id="CHEBI:29035"/>
        <label>2</label>
    </ligand>
</feature>
<keyword evidence="8" id="KW-0963">Cytoplasm</keyword>
<feature type="active site" evidence="8">
    <location>
        <position position="364"/>
    </location>
</feature>
<comment type="catalytic activity">
    <reaction evidence="2 8">
        <text>Release of an N-terminal amino acid, preferentially leucine, but not glutamic or aspartic acids.</text>
        <dbReference type="EC" id="3.4.11.10"/>
    </reaction>
</comment>
<dbReference type="PRINTS" id="PR00481">
    <property type="entry name" value="LAMNOPPTDASE"/>
</dbReference>
<feature type="binding site" evidence="8">
    <location>
        <position position="362"/>
    </location>
    <ligand>
        <name>Mn(2+)</name>
        <dbReference type="ChEBI" id="CHEBI:29035"/>
        <label>2</label>
    </ligand>
</feature>
<dbReference type="HAMAP" id="MF_00181">
    <property type="entry name" value="Cytosol_peptidase_M17"/>
    <property type="match status" value="1"/>
</dbReference>
<dbReference type="RefSeq" id="WP_171420798.1">
    <property type="nucleotide sequence ID" value="NZ_JABFJW010000351.1"/>
</dbReference>
<evidence type="ECO:0000256" key="3">
    <source>
        <dbReference type="ARBA" id="ARBA00009528"/>
    </source>
</evidence>
<dbReference type="SUPFAM" id="SSF53187">
    <property type="entry name" value="Zn-dependent exopeptidases"/>
    <property type="match status" value="1"/>
</dbReference>
<comment type="cofactor">
    <cofactor evidence="8">
        <name>Mn(2+)</name>
        <dbReference type="ChEBI" id="CHEBI:29035"/>
    </cofactor>
    <text evidence="8">Binds 2 manganese ions per subunit.</text>
</comment>
<dbReference type="PANTHER" id="PTHR11963:SF23">
    <property type="entry name" value="CYTOSOL AMINOPEPTIDASE"/>
    <property type="match status" value="1"/>
</dbReference>
<evidence type="ECO:0000313" key="12">
    <source>
        <dbReference type="Proteomes" id="UP000528460"/>
    </source>
</evidence>
<keyword evidence="6 8" id="KW-0378">Hydrolase</keyword>
<evidence type="ECO:0000256" key="8">
    <source>
        <dbReference type="HAMAP-Rule" id="MF_00181"/>
    </source>
</evidence>
<comment type="similarity">
    <text evidence="3 8">Belongs to the peptidase M17 family.</text>
</comment>
<comment type="catalytic activity">
    <reaction evidence="1 8">
        <text>Release of an N-terminal amino acid, Xaa-|-Yaa-, in which Xaa is preferably Leu, but may be other amino acids including Pro although not Arg or Lys, and Yaa may be Pro. Amino acid amides and methyl esters are also readily hydrolyzed, but rates on arylamides are exceedingly low.</text>
        <dbReference type="EC" id="3.4.11.1"/>
    </reaction>
</comment>
<dbReference type="GO" id="GO:0030145">
    <property type="term" value="F:manganese ion binding"/>
    <property type="evidence" value="ECO:0007669"/>
    <property type="project" value="UniProtKB-UniRule"/>
</dbReference>
<feature type="binding site" evidence="8">
    <location>
        <position position="282"/>
    </location>
    <ligand>
        <name>Mn(2+)</name>
        <dbReference type="ChEBI" id="CHEBI:29035"/>
        <label>2</label>
    </ligand>
</feature>
<feature type="domain" description="Cytosol aminopeptidase" evidence="10">
    <location>
        <begin position="358"/>
        <end position="365"/>
    </location>
</feature>
<keyword evidence="4 8" id="KW-0031">Aminopeptidase</keyword>
<dbReference type="InterPro" id="IPR011356">
    <property type="entry name" value="Leucine_aapep/pepB"/>
</dbReference>
<accession>A0A7Y4K0T7</accession>
<dbReference type="GO" id="GO:0070006">
    <property type="term" value="F:metalloaminopeptidase activity"/>
    <property type="evidence" value="ECO:0007669"/>
    <property type="project" value="InterPro"/>
</dbReference>
<evidence type="ECO:0000256" key="5">
    <source>
        <dbReference type="ARBA" id="ARBA00022670"/>
    </source>
</evidence>
<comment type="caution">
    <text evidence="11">The sequence shown here is derived from an EMBL/GenBank/DDBJ whole genome shotgun (WGS) entry which is preliminary data.</text>
</comment>
<dbReference type="Pfam" id="PF00883">
    <property type="entry name" value="Peptidase_M17"/>
    <property type="match status" value="1"/>
</dbReference>
<protein>
    <recommendedName>
        <fullName evidence="8">Probable cytosol aminopeptidase</fullName>
        <ecNumber evidence="8">3.4.11.1</ecNumber>
    </recommendedName>
    <alternativeName>
        <fullName evidence="8">Leucine aminopeptidase</fullName>
        <shortName evidence="8">LAP</shortName>
        <ecNumber evidence="8">3.4.11.10</ecNumber>
    </alternativeName>
    <alternativeName>
        <fullName evidence="8">Leucyl aminopeptidase</fullName>
    </alternativeName>
</protein>
<comment type="subcellular location">
    <subcellularLocation>
        <location evidence="8">Cytoplasm</location>
    </subcellularLocation>
</comment>
<name>A0A7Y4K0T7_9BACT</name>
<dbReference type="InterPro" id="IPR000819">
    <property type="entry name" value="Peptidase_M17_C"/>
</dbReference>
<keyword evidence="7 8" id="KW-0464">Manganese</keyword>
<dbReference type="EMBL" id="JABFJW010000351">
    <property type="protein sequence ID" value="NOK13642.1"/>
    <property type="molecule type" value="Genomic_DNA"/>
</dbReference>
<evidence type="ECO:0000259" key="10">
    <source>
        <dbReference type="PROSITE" id="PS00631"/>
    </source>
</evidence>